<dbReference type="Pfam" id="PF13649">
    <property type="entry name" value="Methyltransf_25"/>
    <property type="match status" value="1"/>
</dbReference>
<keyword evidence="2" id="KW-0808">Transferase</keyword>
<dbReference type="CDD" id="cd02440">
    <property type="entry name" value="AdoMet_MTases"/>
    <property type="match status" value="1"/>
</dbReference>
<reference evidence="6 7" key="1">
    <citation type="submission" date="2020-02" db="EMBL/GenBank/DDBJ databases">
        <authorList>
            <person name="Hogendoorn C."/>
        </authorList>
    </citation>
    <scope>NUCLEOTIDE SEQUENCE [LARGE SCALE GENOMIC DNA]</scope>
    <source>
        <strain evidence="6">R501</strain>
    </source>
</reference>
<dbReference type="EMBL" id="LR778114">
    <property type="protein sequence ID" value="CAB1128084.1"/>
    <property type="molecule type" value="Genomic_DNA"/>
</dbReference>
<protein>
    <recommendedName>
        <fullName evidence="5">Methyltransferase domain-containing protein</fullName>
    </recommendedName>
</protein>
<proteinExistence type="predicted"/>
<evidence type="ECO:0000256" key="2">
    <source>
        <dbReference type="ARBA" id="ARBA00022679"/>
    </source>
</evidence>
<name>A0A6F8ZEH0_9FIRM</name>
<dbReference type="PANTHER" id="PTHR43861:SF1">
    <property type="entry name" value="TRANS-ACONITATE 2-METHYLTRANSFERASE"/>
    <property type="match status" value="1"/>
</dbReference>
<keyword evidence="7" id="KW-1185">Reference proteome</keyword>
<organism evidence="6 7">
    <name type="scientific">Candidatus Hydrogenisulfobacillus filiaventi</name>
    <dbReference type="NCBI Taxonomy" id="2707344"/>
    <lineage>
        <taxon>Bacteria</taxon>
        <taxon>Bacillati</taxon>
        <taxon>Bacillota</taxon>
        <taxon>Clostridia</taxon>
        <taxon>Eubacteriales</taxon>
        <taxon>Clostridiales Family XVII. Incertae Sedis</taxon>
        <taxon>Candidatus Hydrogenisulfobacillus</taxon>
    </lineage>
</organism>
<feature type="compositionally biased region" description="Pro residues" evidence="3">
    <location>
        <begin position="215"/>
        <end position="224"/>
    </location>
</feature>
<dbReference type="Proteomes" id="UP000503399">
    <property type="component" value="Chromosome"/>
</dbReference>
<dbReference type="GO" id="GO:0008168">
    <property type="term" value="F:methyltransferase activity"/>
    <property type="evidence" value="ECO:0007669"/>
    <property type="project" value="UniProtKB-KW"/>
</dbReference>
<evidence type="ECO:0000259" key="5">
    <source>
        <dbReference type="Pfam" id="PF13649"/>
    </source>
</evidence>
<dbReference type="InterPro" id="IPR029063">
    <property type="entry name" value="SAM-dependent_MTases_sf"/>
</dbReference>
<dbReference type="Gene3D" id="3.40.50.150">
    <property type="entry name" value="Vaccinia Virus protein VP39"/>
    <property type="match status" value="1"/>
</dbReference>
<keyword evidence="4" id="KW-0472">Membrane</keyword>
<evidence type="ECO:0000256" key="1">
    <source>
        <dbReference type="ARBA" id="ARBA00022603"/>
    </source>
</evidence>
<evidence type="ECO:0000256" key="4">
    <source>
        <dbReference type="SAM" id="Phobius"/>
    </source>
</evidence>
<evidence type="ECO:0000256" key="3">
    <source>
        <dbReference type="SAM" id="MobiDB-lite"/>
    </source>
</evidence>
<feature type="region of interest" description="Disordered" evidence="3">
    <location>
        <begin position="215"/>
        <end position="235"/>
    </location>
</feature>
<evidence type="ECO:0000313" key="7">
    <source>
        <dbReference type="Proteomes" id="UP000503399"/>
    </source>
</evidence>
<dbReference type="KEGG" id="hfv:R50_0578"/>
<dbReference type="PANTHER" id="PTHR43861">
    <property type="entry name" value="TRANS-ACONITATE 2-METHYLTRANSFERASE-RELATED"/>
    <property type="match status" value="1"/>
</dbReference>
<sequence>MTWTRWLPPLVAFVLGTAGLAGYLWLTEARYGGKFLLRAVYSLLARWWEAPGFARVTLAAHLLAHAAPEASVLDLGCATGALEAALLAHPRFRGTVTGVDWSPAMLERARRRLTGHRQRVTWVAADFRRPLPLPAGYQVLVVLGILPGIRDWAAFFYRLLPLLTPAARILCDLPGRDAFPRLEAALAPAGFRPVLRRRAGDSMLVLFYRPAAPEPVLPKPPLRPSPAGASSSTVR</sequence>
<evidence type="ECO:0000313" key="6">
    <source>
        <dbReference type="EMBL" id="CAB1128084.1"/>
    </source>
</evidence>
<dbReference type="AlphaFoldDB" id="A0A6F8ZEH0"/>
<feature type="transmembrane region" description="Helical" evidence="4">
    <location>
        <begin position="6"/>
        <end position="26"/>
    </location>
</feature>
<keyword evidence="1" id="KW-0489">Methyltransferase</keyword>
<gene>
    <name evidence="6" type="ORF">R50_0578</name>
</gene>
<keyword evidence="4" id="KW-0812">Transmembrane</keyword>
<dbReference type="InterPro" id="IPR041698">
    <property type="entry name" value="Methyltransf_25"/>
</dbReference>
<accession>A0A6F8ZEH0</accession>
<keyword evidence="4" id="KW-1133">Transmembrane helix</keyword>
<feature type="domain" description="Methyltransferase" evidence="5">
    <location>
        <begin position="72"/>
        <end position="164"/>
    </location>
</feature>
<dbReference type="SUPFAM" id="SSF53335">
    <property type="entry name" value="S-adenosyl-L-methionine-dependent methyltransferases"/>
    <property type="match status" value="1"/>
</dbReference>
<dbReference type="GO" id="GO:0032259">
    <property type="term" value="P:methylation"/>
    <property type="evidence" value="ECO:0007669"/>
    <property type="project" value="UniProtKB-KW"/>
</dbReference>